<keyword evidence="3" id="KW-1185">Reference proteome</keyword>
<feature type="transmembrane region" description="Helical" evidence="1">
    <location>
        <begin position="20"/>
        <end position="43"/>
    </location>
</feature>
<dbReference type="RefSeq" id="WP_136599474.1">
    <property type="nucleotide sequence ID" value="NZ_STGV01000005.1"/>
</dbReference>
<evidence type="ECO:0000313" key="3">
    <source>
        <dbReference type="Proteomes" id="UP000308828"/>
    </source>
</evidence>
<proteinExistence type="predicted"/>
<feature type="transmembrane region" description="Helical" evidence="1">
    <location>
        <begin position="154"/>
        <end position="178"/>
    </location>
</feature>
<feature type="transmembrane region" description="Helical" evidence="1">
    <location>
        <begin position="63"/>
        <end position="84"/>
    </location>
</feature>
<feature type="transmembrane region" description="Helical" evidence="1">
    <location>
        <begin position="233"/>
        <end position="255"/>
    </location>
</feature>
<feature type="transmembrane region" description="Helical" evidence="1">
    <location>
        <begin position="105"/>
        <end position="125"/>
    </location>
</feature>
<keyword evidence="1" id="KW-0812">Transmembrane</keyword>
<keyword evidence="1" id="KW-1133">Transmembrane helix</keyword>
<evidence type="ECO:0000256" key="1">
    <source>
        <dbReference type="SAM" id="Phobius"/>
    </source>
</evidence>
<dbReference type="OrthoDB" id="8404262at2"/>
<evidence type="ECO:0000313" key="2">
    <source>
        <dbReference type="EMBL" id="THV21424.1"/>
    </source>
</evidence>
<name>A0A4S8P1E7_9HYPH</name>
<comment type="caution">
    <text evidence="2">The sequence shown here is derived from an EMBL/GenBank/DDBJ whole genome shotgun (WGS) entry which is preliminary data.</text>
</comment>
<dbReference type="EMBL" id="STGV01000005">
    <property type="protein sequence ID" value="THV21424.1"/>
    <property type="molecule type" value="Genomic_DNA"/>
</dbReference>
<gene>
    <name evidence="2" type="ORF">FAA97_15530</name>
</gene>
<dbReference type="AlphaFoldDB" id="A0A4S8P1E7"/>
<protein>
    <submittedName>
        <fullName evidence="2">Uncharacterized protein</fullName>
    </submittedName>
</protein>
<organism evidence="2 3">
    <name type="scientific">Peteryoungia ipomoeae</name>
    <dbReference type="NCBI Taxonomy" id="1210932"/>
    <lineage>
        <taxon>Bacteria</taxon>
        <taxon>Pseudomonadati</taxon>
        <taxon>Pseudomonadota</taxon>
        <taxon>Alphaproteobacteria</taxon>
        <taxon>Hyphomicrobiales</taxon>
        <taxon>Rhizobiaceae</taxon>
        <taxon>Peteryoungia</taxon>
    </lineage>
</organism>
<accession>A0A4S8P1E7</accession>
<keyword evidence="1" id="KW-0472">Membrane</keyword>
<sequence length="263" mass="27995">MMALLSGEMRKLLRQPGALFFGFFGIVFLTITFKIGLEAIAVWRMGRMPTGSIDLYLSAAKAMSISGNTLGHLLYAIGIGTVFATEYRYATWRLLVPRHSRLQLYGAKFLVCLVALAASLLVAGLGDMLVNLTRAALEGQGAVVSLAASSASRLVLAFMAALLELAVLAAFVGLITTVFRSMMPAIILAFLLILGSSMVHLYLGSDADALPLPSYGAEFLRSFIVSGDSTAQAGFGAISLLVWLALLFLGGAACFQRQQLTSE</sequence>
<feature type="transmembrane region" description="Helical" evidence="1">
    <location>
        <begin position="185"/>
        <end position="203"/>
    </location>
</feature>
<reference evidence="2 3" key="1">
    <citation type="submission" date="2019-04" db="EMBL/GenBank/DDBJ databases">
        <title>Genome sequence of strain shin9-1.</title>
        <authorList>
            <person name="Gao J."/>
            <person name="Sun J."/>
        </authorList>
    </citation>
    <scope>NUCLEOTIDE SEQUENCE [LARGE SCALE GENOMIC DNA]</scope>
    <source>
        <strain evidence="3">shin9-1</strain>
    </source>
</reference>
<dbReference type="Pfam" id="PF12730">
    <property type="entry name" value="ABC2_membrane_4"/>
    <property type="match status" value="1"/>
</dbReference>
<dbReference type="Proteomes" id="UP000308828">
    <property type="component" value="Unassembled WGS sequence"/>
</dbReference>